<dbReference type="KEGG" id="grs:C7S20_08525"/>
<proteinExistence type="inferred from homology"/>
<dbReference type="SMART" id="SM00465">
    <property type="entry name" value="GIYc"/>
    <property type="match status" value="1"/>
</dbReference>
<dbReference type="PANTHER" id="PTHR34477:SF1">
    <property type="entry name" value="UPF0213 PROTEIN YHBQ"/>
    <property type="match status" value="1"/>
</dbReference>
<evidence type="ECO:0000313" key="4">
    <source>
        <dbReference type="Proteomes" id="UP000241507"/>
    </source>
</evidence>
<protein>
    <recommendedName>
        <fullName evidence="2">GIY-YIG domain-containing protein</fullName>
    </recommendedName>
</protein>
<dbReference type="Gene3D" id="3.40.1440.10">
    <property type="entry name" value="GIY-YIG endonuclease"/>
    <property type="match status" value="1"/>
</dbReference>
<comment type="similarity">
    <text evidence="1">Belongs to the UPF0213 family.</text>
</comment>
<evidence type="ECO:0000313" key="3">
    <source>
        <dbReference type="EMBL" id="AVR45308.1"/>
    </source>
</evidence>
<accession>A0A2R3Z4Z5</accession>
<name>A0A2R3Z4Z5_9FLAO</name>
<dbReference type="OrthoDB" id="1495241at2"/>
<evidence type="ECO:0000256" key="1">
    <source>
        <dbReference type="ARBA" id="ARBA00007435"/>
    </source>
</evidence>
<dbReference type="CDD" id="cd10456">
    <property type="entry name" value="GIY-YIG_UPF0213"/>
    <property type="match status" value="1"/>
</dbReference>
<evidence type="ECO:0000259" key="2">
    <source>
        <dbReference type="PROSITE" id="PS50164"/>
    </source>
</evidence>
<feature type="domain" description="GIY-YIG" evidence="2">
    <location>
        <begin position="2"/>
        <end position="78"/>
    </location>
</feature>
<dbReference type="Pfam" id="PF01541">
    <property type="entry name" value="GIY-YIG"/>
    <property type="match status" value="1"/>
</dbReference>
<dbReference type="EMBL" id="CP028136">
    <property type="protein sequence ID" value="AVR45308.1"/>
    <property type="molecule type" value="Genomic_DNA"/>
</dbReference>
<gene>
    <name evidence="3" type="ORF">C7S20_08525</name>
</gene>
<dbReference type="AlphaFoldDB" id="A0A2R3Z4Z5"/>
<dbReference type="SUPFAM" id="SSF82771">
    <property type="entry name" value="GIY-YIG endonuclease"/>
    <property type="match status" value="1"/>
</dbReference>
<dbReference type="InterPro" id="IPR000305">
    <property type="entry name" value="GIY-YIG_endonuc"/>
</dbReference>
<dbReference type="InterPro" id="IPR035901">
    <property type="entry name" value="GIY-YIG_endonuc_sf"/>
</dbReference>
<dbReference type="PANTHER" id="PTHR34477">
    <property type="entry name" value="UPF0213 PROTEIN YHBQ"/>
    <property type="match status" value="1"/>
</dbReference>
<keyword evidence="4" id="KW-1185">Reference proteome</keyword>
<dbReference type="PROSITE" id="PS50164">
    <property type="entry name" value="GIY_YIG"/>
    <property type="match status" value="1"/>
</dbReference>
<dbReference type="InterPro" id="IPR050190">
    <property type="entry name" value="UPF0213_domain"/>
</dbReference>
<reference evidence="4" key="1">
    <citation type="submission" date="2018-03" db="EMBL/GenBank/DDBJ databases">
        <title>Gramella fulva sp. nov., isolated from a dry surface of tidal flat.</title>
        <authorList>
            <person name="Hwang S.H."/>
            <person name="Hwang W.M."/>
            <person name="Kang K."/>
            <person name="Ahn T.-Y."/>
        </authorList>
    </citation>
    <scope>NUCLEOTIDE SEQUENCE [LARGE SCALE GENOMIC DNA]</scope>
    <source>
        <strain evidence="4">SH35</strain>
    </source>
</reference>
<sequence length="104" mass="12504">MLSYYVYILKCADNSYYIGITNDLDRRIIEHSTGFNRNCYTFKRRPLKLEFQQEFNDVLEAIYFEKKLKGWTRAKKEALVKGDFDRIKILSECKNETHHKNISK</sequence>
<dbReference type="Proteomes" id="UP000241507">
    <property type="component" value="Chromosome"/>
</dbReference>
<organism evidence="3 4">
    <name type="scientific">Christiangramia fulva</name>
    <dbReference type="NCBI Taxonomy" id="2126553"/>
    <lineage>
        <taxon>Bacteria</taxon>
        <taxon>Pseudomonadati</taxon>
        <taxon>Bacteroidota</taxon>
        <taxon>Flavobacteriia</taxon>
        <taxon>Flavobacteriales</taxon>
        <taxon>Flavobacteriaceae</taxon>
        <taxon>Christiangramia</taxon>
    </lineage>
</organism>
<dbReference type="RefSeq" id="WP_107012086.1">
    <property type="nucleotide sequence ID" value="NZ_CP028136.1"/>
</dbReference>